<evidence type="ECO:0000256" key="1">
    <source>
        <dbReference type="PROSITE-ProRule" id="PRU00169"/>
    </source>
</evidence>
<dbReference type="EMBL" id="AP018694">
    <property type="protein sequence ID" value="BBE18685.1"/>
    <property type="molecule type" value="Genomic_DNA"/>
</dbReference>
<keyword evidence="5" id="KW-1185">Reference proteome</keyword>
<dbReference type="SMART" id="SM00448">
    <property type="entry name" value="REC"/>
    <property type="match status" value="1"/>
</dbReference>
<protein>
    <submittedName>
        <fullName evidence="4">Two-component system response regulator</fullName>
    </submittedName>
</protein>
<dbReference type="GO" id="GO:0000156">
    <property type="term" value="F:phosphorelay response regulator activity"/>
    <property type="evidence" value="ECO:0007669"/>
    <property type="project" value="InterPro"/>
</dbReference>
<dbReference type="KEGG" id="anf:AQPE_2849"/>
<dbReference type="Pfam" id="PF04397">
    <property type="entry name" value="LytTR"/>
    <property type="match status" value="1"/>
</dbReference>
<dbReference type="AlphaFoldDB" id="A0A5K7SAZ2"/>
<dbReference type="PROSITE" id="PS50110">
    <property type="entry name" value="RESPONSE_REGULATORY"/>
    <property type="match status" value="1"/>
</dbReference>
<dbReference type="InterPro" id="IPR046947">
    <property type="entry name" value="LytR-like"/>
</dbReference>
<dbReference type="Pfam" id="PF00072">
    <property type="entry name" value="Response_reg"/>
    <property type="match status" value="1"/>
</dbReference>
<feature type="modified residue" description="4-aspartylphosphate" evidence="1">
    <location>
        <position position="53"/>
    </location>
</feature>
<name>A0A5K7SAZ2_9BACT</name>
<dbReference type="Gene3D" id="2.40.50.1020">
    <property type="entry name" value="LytTr DNA-binding domain"/>
    <property type="match status" value="1"/>
</dbReference>
<dbReference type="InterPro" id="IPR011006">
    <property type="entry name" value="CheY-like_superfamily"/>
</dbReference>
<keyword evidence="1" id="KW-0597">Phosphoprotein</keyword>
<dbReference type="PANTHER" id="PTHR37299">
    <property type="entry name" value="TRANSCRIPTIONAL REGULATOR-RELATED"/>
    <property type="match status" value="1"/>
</dbReference>
<dbReference type="InterPro" id="IPR007492">
    <property type="entry name" value="LytTR_DNA-bd_dom"/>
</dbReference>
<evidence type="ECO:0000313" key="4">
    <source>
        <dbReference type="EMBL" id="BBE18685.1"/>
    </source>
</evidence>
<feature type="domain" description="Response regulatory" evidence="2">
    <location>
        <begin position="2"/>
        <end position="113"/>
    </location>
</feature>
<organism evidence="4 5">
    <name type="scientific">Aquipluma nitroreducens</name>
    <dbReference type="NCBI Taxonomy" id="2010828"/>
    <lineage>
        <taxon>Bacteria</taxon>
        <taxon>Pseudomonadati</taxon>
        <taxon>Bacteroidota</taxon>
        <taxon>Bacteroidia</taxon>
        <taxon>Marinilabiliales</taxon>
        <taxon>Prolixibacteraceae</taxon>
        <taxon>Aquipluma</taxon>
    </lineage>
</organism>
<dbReference type="RefSeq" id="WP_318346999.1">
    <property type="nucleotide sequence ID" value="NZ_AP018694.1"/>
</dbReference>
<dbReference type="Proteomes" id="UP001193389">
    <property type="component" value="Chromosome"/>
</dbReference>
<dbReference type="InterPro" id="IPR001789">
    <property type="entry name" value="Sig_transdc_resp-reg_receiver"/>
</dbReference>
<accession>A0A5K7SAZ2</accession>
<dbReference type="SMART" id="SM00850">
    <property type="entry name" value="LytTR"/>
    <property type="match status" value="1"/>
</dbReference>
<evidence type="ECO:0000259" key="3">
    <source>
        <dbReference type="PROSITE" id="PS50930"/>
    </source>
</evidence>
<dbReference type="PROSITE" id="PS50930">
    <property type="entry name" value="HTH_LYTTR"/>
    <property type="match status" value="1"/>
</dbReference>
<gene>
    <name evidence="4" type="ORF">AQPE_2849</name>
</gene>
<evidence type="ECO:0000259" key="2">
    <source>
        <dbReference type="PROSITE" id="PS50110"/>
    </source>
</evidence>
<proteinExistence type="predicted"/>
<dbReference type="PANTHER" id="PTHR37299:SF1">
    <property type="entry name" value="STAGE 0 SPORULATION PROTEIN A HOMOLOG"/>
    <property type="match status" value="1"/>
</dbReference>
<feature type="domain" description="HTH LytTR-type" evidence="3">
    <location>
        <begin position="128"/>
        <end position="199"/>
    </location>
</feature>
<reference evidence="4" key="1">
    <citation type="journal article" date="2020" name="Int. J. Syst. Evol. Microbiol.">
        <title>Aquipluma nitroreducens gen. nov. sp. nov., a novel facultatively anaerobic bacterium isolated from a freshwater lake.</title>
        <authorList>
            <person name="Watanabe M."/>
            <person name="Kojima H."/>
            <person name="Fukui M."/>
        </authorList>
    </citation>
    <scope>NUCLEOTIDE SEQUENCE</scope>
    <source>
        <strain evidence="4">MeG22</strain>
    </source>
</reference>
<sequence length="229" mass="25903">MNFIIIEDEPAAQSILESHISKCPDLRCCGTFGDAFSAQTFLNSNPIDLIFLDINLPEMSGVSFLRSLVHPPLVIFTTAYSQYAVDGFDLEAVDFLLKPFSFERFHKAVNKAREKFNTRLVPVMPTKLSIKSGKRIYQIAIDDIRFIETCGDYVTLFCSDKKLVVHGTLKSWEEKLKGLPFLKVHRTTIVNLQKIDHLEGNLICIGENKLPASEQYKEQLLERMGGNGD</sequence>
<dbReference type="Gene3D" id="3.40.50.2300">
    <property type="match status" value="1"/>
</dbReference>
<evidence type="ECO:0000313" key="5">
    <source>
        <dbReference type="Proteomes" id="UP001193389"/>
    </source>
</evidence>
<dbReference type="SUPFAM" id="SSF52172">
    <property type="entry name" value="CheY-like"/>
    <property type="match status" value="1"/>
</dbReference>
<dbReference type="GO" id="GO:0003677">
    <property type="term" value="F:DNA binding"/>
    <property type="evidence" value="ECO:0007669"/>
    <property type="project" value="InterPro"/>
</dbReference>